<organism evidence="1 2">
    <name type="scientific">Pleurodeles waltl</name>
    <name type="common">Iberian ribbed newt</name>
    <dbReference type="NCBI Taxonomy" id="8319"/>
    <lineage>
        <taxon>Eukaryota</taxon>
        <taxon>Metazoa</taxon>
        <taxon>Chordata</taxon>
        <taxon>Craniata</taxon>
        <taxon>Vertebrata</taxon>
        <taxon>Euteleostomi</taxon>
        <taxon>Amphibia</taxon>
        <taxon>Batrachia</taxon>
        <taxon>Caudata</taxon>
        <taxon>Salamandroidea</taxon>
        <taxon>Salamandridae</taxon>
        <taxon>Pleurodelinae</taxon>
        <taxon>Pleurodeles</taxon>
    </lineage>
</organism>
<evidence type="ECO:0000313" key="2">
    <source>
        <dbReference type="Proteomes" id="UP001066276"/>
    </source>
</evidence>
<name>A0AAV7NDY2_PLEWA</name>
<proteinExistence type="predicted"/>
<protein>
    <submittedName>
        <fullName evidence="1">Uncharacterized protein</fullName>
    </submittedName>
</protein>
<evidence type="ECO:0000313" key="1">
    <source>
        <dbReference type="EMBL" id="KAJ1113696.1"/>
    </source>
</evidence>
<dbReference type="EMBL" id="JANPWB010000012">
    <property type="protein sequence ID" value="KAJ1113696.1"/>
    <property type="molecule type" value="Genomic_DNA"/>
</dbReference>
<reference evidence="1" key="1">
    <citation type="journal article" date="2022" name="bioRxiv">
        <title>Sequencing and chromosome-scale assembly of the giantPleurodeles waltlgenome.</title>
        <authorList>
            <person name="Brown T."/>
            <person name="Elewa A."/>
            <person name="Iarovenko S."/>
            <person name="Subramanian E."/>
            <person name="Araus A.J."/>
            <person name="Petzold A."/>
            <person name="Susuki M."/>
            <person name="Suzuki K.-i.T."/>
            <person name="Hayashi T."/>
            <person name="Toyoda A."/>
            <person name="Oliveira C."/>
            <person name="Osipova E."/>
            <person name="Leigh N.D."/>
            <person name="Simon A."/>
            <person name="Yun M.H."/>
        </authorList>
    </citation>
    <scope>NUCLEOTIDE SEQUENCE</scope>
    <source>
        <strain evidence="1">20211129_DDA</strain>
        <tissue evidence="1">Liver</tissue>
    </source>
</reference>
<sequence length="134" mass="14809">MEGVTIYAPTQINDEFTTYLTSLYGPLQVDTSGKRGDFLTILSQSIFSEKDRDALGARISVEEVKAAIKMLATGQTLGADGMPSEFYKLVCEVLAPRLVEMFAEAYDTMMLPTREAKSKQDDRGGYRFPALVHA</sequence>
<accession>A0AAV7NDY2</accession>
<gene>
    <name evidence="1" type="ORF">NDU88_001938</name>
</gene>
<dbReference type="Proteomes" id="UP001066276">
    <property type="component" value="Chromosome 8"/>
</dbReference>
<keyword evidence="2" id="KW-1185">Reference proteome</keyword>
<comment type="caution">
    <text evidence="1">The sequence shown here is derived from an EMBL/GenBank/DDBJ whole genome shotgun (WGS) entry which is preliminary data.</text>
</comment>
<dbReference type="AlphaFoldDB" id="A0AAV7NDY2"/>